<evidence type="ECO:0000256" key="7">
    <source>
        <dbReference type="SAM" id="Phobius"/>
    </source>
</evidence>
<dbReference type="Proteomes" id="UP001301958">
    <property type="component" value="Unassembled WGS sequence"/>
</dbReference>
<feature type="domain" description="Major facilitator superfamily (MFS) profile" evidence="8">
    <location>
        <begin position="102"/>
        <end position="515"/>
    </location>
</feature>
<dbReference type="Gene3D" id="1.20.1250.20">
    <property type="entry name" value="MFS general substrate transporter like domains"/>
    <property type="match status" value="2"/>
</dbReference>
<dbReference type="PANTHER" id="PTHR43791">
    <property type="entry name" value="PERMEASE-RELATED"/>
    <property type="match status" value="1"/>
</dbReference>
<feature type="transmembrane region" description="Helical" evidence="7">
    <location>
        <begin position="421"/>
        <end position="443"/>
    </location>
</feature>
<dbReference type="SUPFAM" id="SSF103473">
    <property type="entry name" value="MFS general substrate transporter"/>
    <property type="match status" value="1"/>
</dbReference>
<feature type="region of interest" description="Disordered" evidence="6">
    <location>
        <begin position="1"/>
        <end position="71"/>
    </location>
</feature>
<comment type="subcellular location">
    <subcellularLocation>
        <location evidence="1">Membrane</location>
        <topology evidence="1">Multi-pass membrane protein</topology>
    </subcellularLocation>
</comment>
<feature type="transmembrane region" description="Helical" evidence="7">
    <location>
        <begin position="197"/>
        <end position="217"/>
    </location>
</feature>
<evidence type="ECO:0000313" key="9">
    <source>
        <dbReference type="EMBL" id="KAK4232545.1"/>
    </source>
</evidence>
<dbReference type="FunFam" id="1.20.1250.20:FF:000018">
    <property type="entry name" value="MFS transporter permease"/>
    <property type="match status" value="1"/>
</dbReference>
<dbReference type="InterPro" id="IPR020846">
    <property type="entry name" value="MFS_dom"/>
</dbReference>
<dbReference type="GO" id="GO:0016020">
    <property type="term" value="C:membrane"/>
    <property type="evidence" value="ECO:0007669"/>
    <property type="project" value="UniProtKB-SubCell"/>
</dbReference>
<keyword evidence="3 7" id="KW-0812">Transmembrane</keyword>
<feature type="transmembrane region" description="Helical" evidence="7">
    <location>
        <begin position="396"/>
        <end position="415"/>
    </location>
</feature>
<feature type="compositionally biased region" description="Polar residues" evidence="6">
    <location>
        <begin position="1"/>
        <end position="16"/>
    </location>
</feature>
<evidence type="ECO:0000256" key="4">
    <source>
        <dbReference type="ARBA" id="ARBA00022989"/>
    </source>
</evidence>
<evidence type="ECO:0000256" key="2">
    <source>
        <dbReference type="ARBA" id="ARBA00022448"/>
    </source>
</evidence>
<dbReference type="FunFam" id="1.20.1250.20:FF:000013">
    <property type="entry name" value="MFS general substrate transporter"/>
    <property type="match status" value="1"/>
</dbReference>
<dbReference type="EMBL" id="MU865287">
    <property type="protein sequence ID" value="KAK4232545.1"/>
    <property type="molecule type" value="Genomic_DNA"/>
</dbReference>
<accession>A0AAN7BZK7</accession>
<feature type="transmembrane region" description="Helical" evidence="7">
    <location>
        <begin position="483"/>
        <end position="505"/>
    </location>
</feature>
<dbReference type="PROSITE" id="PS50850">
    <property type="entry name" value="MFS"/>
    <property type="match status" value="1"/>
</dbReference>
<feature type="transmembrane region" description="Helical" evidence="7">
    <location>
        <begin position="261"/>
        <end position="281"/>
    </location>
</feature>
<organism evidence="9 10">
    <name type="scientific">Podospora fimiseda</name>
    <dbReference type="NCBI Taxonomy" id="252190"/>
    <lineage>
        <taxon>Eukaryota</taxon>
        <taxon>Fungi</taxon>
        <taxon>Dikarya</taxon>
        <taxon>Ascomycota</taxon>
        <taxon>Pezizomycotina</taxon>
        <taxon>Sordariomycetes</taxon>
        <taxon>Sordariomycetidae</taxon>
        <taxon>Sordariales</taxon>
        <taxon>Podosporaceae</taxon>
        <taxon>Podospora</taxon>
    </lineage>
</organism>
<feature type="compositionally biased region" description="Polar residues" evidence="6">
    <location>
        <begin position="52"/>
        <end position="67"/>
    </location>
</feature>
<sequence length="545" mass="59513">MINPNPTNHDSITSADPITPVTVPNKPEEKPLQEPLNRPPSPSSSSSKQEKTSTATNTRTPDSSIIAQTTTTTENQNVENVIIIPPSPKKEKHLRRKFDRVLMPLVFCSYLLAFLDRSNIGNASTAGMSSELNLTDGKFQWLLTVFYIPYIIFEVLAVMWKLVPPHIWAASTVMIWGLASTLQATATNWEGLMACRWFLAMAEAGFAPGVPYLLSFFYKRKELGLRIGVFLSAAPLATTFAGALAYGITSSHTTSISPWRLLFLVEGAPTLLLSVILFFYLPDSPDTAKFLTEEEKEIAKTRAILQSGKEGKARLGSLDTQEIFAAFESIQTVIPALMYFSCNVSFSSLPVFLPVILNSMGFDRIQAQGLTAPPYFLAFLICIASTWLGDRIQQRGYIIITLSVTAGIGYVLLATREEVSVRYIGVFLAAAGVFPAIANILPWTLNNQGSDTKRGIGIAILNIVGQCGPLLGTRLFGEEGKPFYFGGMGVCAGFMFFNAGLAGGLRWYFVGKNRGLEEVERGGGEGGEEGGMGEREGVRGYRYVL</sequence>
<evidence type="ECO:0000259" key="8">
    <source>
        <dbReference type="PROSITE" id="PS50850"/>
    </source>
</evidence>
<proteinExistence type="predicted"/>
<feature type="transmembrane region" description="Helical" evidence="7">
    <location>
        <begin position="167"/>
        <end position="185"/>
    </location>
</feature>
<dbReference type="InterPro" id="IPR036259">
    <property type="entry name" value="MFS_trans_sf"/>
</dbReference>
<reference evidence="9" key="2">
    <citation type="submission" date="2023-05" db="EMBL/GenBank/DDBJ databases">
        <authorList>
            <consortium name="Lawrence Berkeley National Laboratory"/>
            <person name="Steindorff A."/>
            <person name="Hensen N."/>
            <person name="Bonometti L."/>
            <person name="Westerberg I."/>
            <person name="Brannstrom I.O."/>
            <person name="Guillou S."/>
            <person name="Cros-Aarteil S."/>
            <person name="Calhoun S."/>
            <person name="Haridas S."/>
            <person name="Kuo A."/>
            <person name="Mondo S."/>
            <person name="Pangilinan J."/>
            <person name="Riley R."/>
            <person name="Labutti K."/>
            <person name="Andreopoulos B."/>
            <person name="Lipzen A."/>
            <person name="Chen C."/>
            <person name="Yanf M."/>
            <person name="Daum C."/>
            <person name="Ng V."/>
            <person name="Clum A."/>
            <person name="Ohm R."/>
            <person name="Martin F."/>
            <person name="Silar P."/>
            <person name="Natvig D."/>
            <person name="Lalanne C."/>
            <person name="Gautier V."/>
            <person name="Ament-Velasquez S.L."/>
            <person name="Kruys A."/>
            <person name="Hutchinson M.I."/>
            <person name="Powell A.J."/>
            <person name="Barry K."/>
            <person name="Miller A.N."/>
            <person name="Grigoriev I.V."/>
            <person name="Debuchy R."/>
            <person name="Gladieux P."/>
            <person name="Thoren M.H."/>
            <person name="Johannesson H."/>
        </authorList>
    </citation>
    <scope>NUCLEOTIDE SEQUENCE</scope>
    <source>
        <strain evidence="9">CBS 990.96</strain>
    </source>
</reference>
<gene>
    <name evidence="9" type="ORF">QBC38DRAFT_352217</name>
</gene>
<feature type="transmembrane region" description="Helical" evidence="7">
    <location>
        <begin position="98"/>
        <end position="115"/>
    </location>
</feature>
<evidence type="ECO:0000256" key="6">
    <source>
        <dbReference type="SAM" id="MobiDB-lite"/>
    </source>
</evidence>
<keyword evidence="2" id="KW-0813">Transport</keyword>
<feature type="transmembrane region" description="Helical" evidence="7">
    <location>
        <begin position="372"/>
        <end position="389"/>
    </location>
</feature>
<keyword evidence="5 7" id="KW-0472">Membrane</keyword>
<protein>
    <submittedName>
        <fullName evidence="9">Major facilitator superfamily transporter</fullName>
    </submittedName>
</protein>
<name>A0AAN7BZK7_9PEZI</name>
<keyword evidence="10" id="KW-1185">Reference proteome</keyword>
<dbReference type="InterPro" id="IPR011701">
    <property type="entry name" value="MFS"/>
</dbReference>
<dbReference type="GO" id="GO:0022857">
    <property type="term" value="F:transmembrane transporter activity"/>
    <property type="evidence" value="ECO:0007669"/>
    <property type="project" value="InterPro"/>
</dbReference>
<dbReference type="PANTHER" id="PTHR43791:SF36">
    <property type="entry name" value="TRANSPORTER, PUTATIVE (AFU_ORTHOLOGUE AFUA_6G08340)-RELATED"/>
    <property type="match status" value="1"/>
</dbReference>
<evidence type="ECO:0000256" key="3">
    <source>
        <dbReference type="ARBA" id="ARBA00022692"/>
    </source>
</evidence>
<evidence type="ECO:0000313" key="10">
    <source>
        <dbReference type="Proteomes" id="UP001301958"/>
    </source>
</evidence>
<feature type="transmembrane region" description="Helical" evidence="7">
    <location>
        <begin position="229"/>
        <end position="249"/>
    </location>
</feature>
<evidence type="ECO:0000256" key="1">
    <source>
        <dbReference type="ARBA" id="ARBA00004141"/>
    </source>
</evidence>
<keyword evidence="4 7" id="KW-1133">Transmembrane helix</keyword>
<evidence type="ECO:0000256" key="5">
    <source>
        <dbReference type="ARBA" id="ARBA00023136"/>
    </source>
</evidence>
<feature type="transmembrane region" description="Helical" evidence="7">
    <location>
        <begin position="336"/>
        <end position="357"/>
    </location>
</feature>
<feature type="transmembrane region" description="Helical" evidence="7">
    <location>
        <begin position="139"/>
        <end position="160"/>
    </location>
</feature>
<reference evidence="9" key="1">
    <citation type="journal article" date="2023" name="Mol. Phylogenet. Evol.">
        <title>Genome-scale phylogeny and comparative genomics of the fungal order Sordariales.</title>
        <authorList>
            <person name="Hensen N."/>
            <person name="Bonometti L."/>
            <person name="Westerberg I."/>
            <person name="Brannstrom I.O."/>
            <person name="Guillou S."/>
            <person name="Cros-Aarteil S."/>
            <person name="Calhoun S."/>
            <person name="Haridas S."/>
            <person name="Kuo A."/>
            <person name="Mondo S."/>
            <person name="Pangilinan J."/>
            <person name="Riley R."/>
            <person name="LaButti K."/>
            <person name="Andreopoulos B."/>
            <person name="Lipzen A."/>
            <person name="Chen C."/>
            <person name="Yan M."/>
            <person name="Daum C."/>
            <person name="Ng V."/>
            <person name="Clum A."/>
            <person name="Steindorff A."/>
            <person name="Ohm R.A."/>
            <person name="Martin F."/>
            <person name="Silar P."/>
            <person name="Natvig D.O."/>
            <person name="Lalanne C."/>
            <person name="Gautier V."/>
            <person name="Ament-Velasquez S.L."/>
            <person name="Kruys A."/>
            <person name="Hutchinson M.I."/>
            <person name="Powell A.J."/>
            <person name="Barry K."/>
            <person name="Miller A.N."/>
            <person name="Grigoriev I.V."/>
            <person name="Debuchy R."/>
            <person name="Gladieux P."/>
            <person name="Hiltunen Thoren M."/>
            <person name="Johannesson H."/>
        </authorList>
    </citation>
    <scope>NUCLEOTIDE SEQUENCE</scope>
    <source>
        <strain evidence="9">CBS 990.96</strain>
    </source>
</reference>
<dbReference type="Pfam" id="PF07690">
    <property type="entry name" value="MFS_1"/>
    <property type="match status" value="1"/>
</dbReference>
<comment type="caution">
    <text evidence="9">The sequence shown here is derived from an EMBL/GenBank/DDBJ whole genome shotgun (WGS) entry which is preliminary data.</text>
</comment>
<dbReference type="AlphaFoldDB" id="A0AAN7BZK7"/>
<feature type="transmembrane region" description="Helical" evidence="7">
    <location>
        <begin position="455"/>
        <end position="477"/>
    </location>
</feature>